<sequence length="543" mass="65402">MQGFEELVNSNEFASYTLEVAKYPKTLLGWEKLINLITKSIGQINKAIDVRLYRLLKATYKDFLFYFPLLENYYIDYGLLEYKLGHFKSVHIIFKEALGQHNNRSILIWINYLRLCNEIVIDQKQLLKKYERAEQYIGMHYLSGEFWEMYLRLIRERSNVKIRYYATLRKVIEIPLHSFSKFYALWLRHIDEDIKDLKHLLYFASKDDIKQKFKLDLEYKGRRGPYLIKAKQQLKKFTKELYSTVQYQVMEIYSLFENKITIHHYTAPDELITSDQQVLWDKYLDYIIELDILPLTQLVFQRGIVVLAHYDFIWLKYAKFHMERLHDMTSARNILIRSLQFSLRKKNIIEYLTIILINTDELPLLDNIFTSWESSIIGNAESSDDFPTFWNFIEFKIFYHKSLNKSRYSESVSNSFLPDTILEKIYKRLEYQGERTGQDIILSNLVGMQTKDNTEVIENKVFKEIIQRNWSYYLDGGLFWYLYSKLIFFDHQKSYLERRGYIVEKIWKQIPKKAYPRIAPKLLGFCESYLPDDIDIIYEMIEQ</sequence>
<organism evidence="6 7">
    <name type="scientific">Nakaseomyces bracarensis</name>
    <dbReference type="NCBI Taxonomy" id="273131"/>
    <lineage>
        <taxon>Eukaryota</taxon>
        <taxon>Fungi</taxon>
        <taxon>Dikarya</taxon>
        <taxon>Ascomycota</taxon>
        <taxon>Saccharomycotina</taxon>
        <taxon>Saccharomycetes</taxon>
        <taxon>Saccharomycetales</taxon>
        <taxon>Saccharomycetaceae</taxon>
        <taxon>Nakaseomyces</taxon>
    </lineage>
</organism>
<dbReference type="SUPFAM" id="SSF48452">
    <property type="entry name" value="TPR-like"/>
    <property type="match status" value="1"/>
</dbReference>
<evidence type="ECO:0000256" key="2">
    <source>
        <dbReference type="ARBA" id="ARBA00022664"/>
    </source>
</evidence>
<evidence type="ECO:0000313" key="6">
    <source>
        <dbReference type="EMBL" id="KAL3232285.1"/>
    </source>
</evidence>
<name>A0ABR4NU81_9SACH</name>
<dbReference type="InterPro" id="IPR011990">
    <property type="entry name" value="TPR-like_helical_dom_sf"/>
</dbReference>
<evidence type="ECO:0000256" key="4">
    <source>
        <dbReference type="ARBA" id="ARBA00023187"/>
    </source>
</evidence>
<dbReference type="Gene3D" id="1.25.40.10">
    <property type="entry name" value="Tetratricopeptide repeat domain"/>
    <property type="match status" value="1"/>
</dbReference>
<dbReference type="Pfam" id="PF23240">
    <property type="entry name" value="HAT_PRP39_N"/>
    <property type="match status" value="1"/>
</dbReference>
<keyword evidence="6" id="KW-0687">Ribonucleoprotein</keyword>
<evidence type="ECO:0000256" key="5">
    <source>
        <dbReference type="ARBA" id="ARBA00023242"/>
    </source>
</evidence>
<protein>
    <submittedName>
        <fullName evidence="6">U1 small nuclear ribonucleoprotein component PRP42</fullName>
    </submittedName>
</protein>
<keyword evidence="2" id="KW-0507">mRNA processing</keyword>
<keyword evidence="3" id="KW-0677">Repeat</keyword>
<keyword evidence="4" id="KW-0508">mRNA splicing</keyword>
<dbReference type="GO" id="GO:1990904">
    <property type="term" value="C:ribonucleoprotein complex"/>
    <property type="evidence" value="ECO:0007669"/>
    <property type="project" value="UniProtKB-KW"/>
</dbReference>
<gene>
    <name evidence="6" type="ORF">RNJ44_04201</name>
</gene>
<dbReference type="PANTHER" id="PTHR17204:SF23">
    <property type="entry name" value="U1 SMALL NUCLEAR RIBONUCLEOPROTEIN COMPONENT PRP42"/>
    <property type="match status" value="1"/>
</dbReference>
<evidence type="ECO:0000313" key="7">
    <source>
        <dbReference type="Proteomes" id="UP001623330"/>
    </source>
</evidence>
<proteinExistence type="predicted"/>
<dbReference type="Pfam" id="PF23241">
    <property type="entry name" value="HAT_PRP39_C"/>
    <property type="match status" value="1"/>
</dbReference>
<comment type="subcellular location">
    <subcellularLocation>
        <location evidence="1">Nucleus</location>
    </subcellularLocation>
</comment>
<dbReference type="EMBL" id="JBEVYD010000005">
    <property type="protein sequence ID" value="KAL3232285.1"/>
    <property type="molecule type" value="Genomic_DNA"/>
</dbReference>
<evidence type="ECO:0000256" key="3">
    <source>
        <dbReference type="ARBA" id="ARBA00022737"/>
    </source>
</evidence>
<comment type="caution">
    <text evidence="6">The sequence shown here is derived from an EMBL/GenBank/DDBJ whole genome shotgun (WGS) entry which is preliminary data.</text>
</comment>
<accession>A0ABR4NU81</accession>
<evidence type="ECO:0000256" key="1">
    <source>
        <dbReference type="ARBA" id="ARBA00004123"/>
    </source>
</evidence>
<dbReference type="InterPro" id="IPR059164">
    <property type="entry name" value="HAT_PRP39_C"/>
</dbReference>
<keyword evidence="7" id="KW-1185">Reference proteome</keyword>
<dbReference type="Proteomes" id="UP001623330">
    <property type="component" value="Unassembled WGS sequence"/>
</dbReference>
<dbReference type="PANTHER" id="PTHR17204">
    <property type="entry name" value="PRE-MRNA PROCESSING PROTEIN PRP39-RELATED"/>
    <property type="match status" value="1"/>
</dbReference>
<keyword evidence="5" id="KW-0539">Nucleus</keyword>
<reference evidence="6 7" key="1">
    <citation type="submission" date="2024-05" db="EMBL/GenBank/DDBJ databases">
        <title>Long read based assembly of the Candida bracarensis genome reveals expanded adhesin content.</title>
        <authorList>
            <person name="Marcet-Houben M."/>
            <person name="Ksiezopolska E."/>
            <person name="Gabaldon T."/>
        </authorList>
    </citation>
    <scope>NUCLEOTIDE SEQUENCE [LARGE SCALE GENOMIC DNA]</scope>
    <source>
        <strain evidence="6 7">CBM6</strain>
    </source>
</reference>